<accession>A0A6M5YQZ2</accession>
<protein>
    <recommendedName>
        <fullName evidence="2">Protein SirB1 N-terminal domain-containing protein</fullName>
    </recommendedName>
</protein>
<dbReference type="InterPro" id="IPR011990">
    <property type="entry name" value="TPR-like_helical_dom_sf"/>
</dbReference>
<dbReference type="Pfam" id="PF13369">
    <property type="entry name" value="Transglut_core2"/>
    <property type="match status" value="1"/>
</dbReference>
<gene>
    <name evidence="3" type="ORF">FTUN_3394</name>
</gene>
<proteinExistence type="inferred from homology"/>
<keyword evidence="4" id="KW-1185">Reference proteome</keyword>
<dbReference type="KEGG" id="ftj:FTUN_3394"/>
<dbReference type="SUPFAM" id="SSF48452">
    <property type="entry name" value="TPR-like"/>
    <property type="match status" value="2"/>
</dbReference>
<name>A0A6M5YQZ2_9BACT</name>
<sequence length="628" mass="68352">MIRPRHTRLLLLALSGLVLANGGRLRADPKPGAYPFPLPPLAVYEQLGKADLGKVEPFAPGDAKLLAEVWAARTKKPPAALAPADDTAVRLHLLASGVSEGKRDEYLKKFTALVGAARDATAGARSDREKADQLLRFLHKATLTKGYVADETTLDAVFDKKAYNCVSSSCLYYLVGTRLGLKLQPVLIPGSGWSAGHAAVDLIDGTTRIEIEPTNPDGYDWPAKLKRSGVIVLGFQPDRKKAYDSDGFGLAGSIASNLAAAALAPKPPRAREAVRWLAISLTLAPNDPSPKNNLLATFGKWGNDHADAGRYEEALKVFACARTALDDRELERNHNAIWARYLDTVFGAGKFEDGLKLVPRAAAAFPKEKSFSSPAEWVTRAARRKNDKDGPAAGLTFADAALEYLSGDAAKSVRDWKVTARRMWSQQLLAKKDAAGSLRVLADGLAESPDDKQFFDALGYHTQEALTQLAAKDRATAVAYFKELREKFPKVSAIQDAGLSHANRALDDLCKANKFEDAMKTATALAPLAGKEGALKGRALDHWARSLATAGKWPEALAKYTEALAACPDDVRLRNNGAVMVDQWARKSMDKKDWKEAVRIYELGLKPFPDSRVLKNNREYCLAQLKEK</sequence>
<dbReference type="Proteomes" id="UP000503447">
    <property type="component" value="Chromosome"/>
</dbReference>
<dbReference type="RefSeq" id="WP_171471545.1">
    <property type="nucleotide sequence ID" value="NZ_CP053452.2"/>
</dbReference>
<comment type="similarity">
    <text evidence="1">Belongs to the UPF0162 family.</text>
</comment>
<evidence type="ECO:0000259" key="2">
    <source>
        <dbReference type="Pfam" id="PF13369"/>
    </source>
</evidence>
<dbReference type="InterPro" id="IPR032698">
    <property type="entry name" value="SirB1_N"/>
</dbReference>
<feature type="domain" description="Protein SirB1 N-terminal" evidence="2">
    <location>
        <begin position="105"/>
        <end position="190"/>
    </location>
</feature>
<dbReference type="EMBL" id="CP053452">
    <property type="protein sequence ID" value="QJW95840.1"/>
    <property type="molecule type" value="Genomic_DNA"/>
</dbReference>
<organism evidence="3 4">
    <name type="scientific">Frigoriglobus tundricola</name>
    <dbReference type="NCBI Taxonomy" id="2774151"/>
    <lineage>
        <taxon>Bacteria</taxon>
        <taxon>Pseudomonadati</taxon>
        <taxon>Planctomycetota</taxon>
        <taxon>Planctomycetia</taxon>
        <taxon>Gemmatales</taxon>
        <taxon>Gemmataceae</taxon>
        <taxon>Frigoriglobus</taxon>
    </lineage>
</organism>
<dbReference type="AlphaFoldDB" id="A0A6M5YQZ2"/>
<evidence type="ECO:0000256" key="1">
    <source>
        <dbReference type="ARBA" id="ARBA00007100"/>
    </source>
</evidence>
<evidence type="ECO:0000313" key="4">
    <source>
        <dbReference type="Proteomes" id="UP000503447"/>
    </source>
</evidence>
<evidence type="ECO:0000313" key="3">
    <source>
        <dbReference type="EMBL" id="QJW95840.1"/>
    </source>
</evidence>
<dbReference type="Gene3D" id="1.25.40.10">
    <property type="entry name" value="Tetratricopeptide repeat domain"/>
    <property type="match status" value="1"/>
</dbReference>
<reference evidence="4" key="1">
    <citation type="submission" date="2020-05" db="EMBL/GenBank/DDBJ databases">
        <title>Frigoriglobus tundricola gen. nov., sp. nov., a psychrotolerant cellulolytic planctomycete of the family Gemmataceae with two divergent copies of 16S rRNA gene.</title>
        <authorList>
            <person name="Kulichevskaya I.S."/>
            <person name="Ivanova A.A."/>
            <person name="Naumoff D.G."/>
            <person name="Beletsky A.V."/>
            <person name="Rijpstra W.I.C."/>
            <person name="Sinninghe Damste J.S."/>
            <person name="Mardanov A.V."/>
            <person name="Ravin N.V."/>
            <person name="Dedysh S.N."/>
        </authorList>
    </citation>
    <scope>NUCLEOTIDE SEQUENCE [LARGE SCALE GENOMIC DNA]</scope>
    <source>
        <strain evidence="4">PL17</strain>
    </source>
</reference>